<proteinExistence type="predicted"/>
<dbReference type="OrthoDB" id="2991366at2759"/>
<gene>
    <name evidence="3" type="ORF">GALMADRAFT_209945</name>
</gene>
<dbReference type="EMBL" id="KL142376">
    <property type="protein sequence ID" value="KDR77667.1"/>
    <property type="molecule type" value="Genomic_DNA"/>
</dbReference>
<keyword evidence="2" id="KW-1133">Transmembrane helix</keyword>
<feature type="compositionally biased region" description="Low complexity" evidence="1">
    <location>
        <begin position="38"/>
        <end position="48"/>
    </location>
</feature>
<keyword evidence="2" id="KW-0812">Transmembrane</keyword>
<reference evidence="4" key="1">
    <citation type="journal article" date="2014" name="Proc. Natl. Acad. Sci. U.S.A.">
        <title>Extensive sampling of basidiomycete genomes demonstrates inadequacy of the white-rot/brown-rot paradigm for wood decay fungi.</title>
        <authorList>
            <person name="Riley R."/>
            <person name="Salamov A.A."/>
            <person name="Brown D.W."/>
            <person name="Nagy L.G."/>
            <person name="Floudas D."/>
            <person name="Held B.W."/>
            <person name="Levasseur A."/>
            <person name="Lombard V."/>
            <person name="Morin E."/>
            <person name="Otillar R."/>
            <person name="Lindquist E.A."/>
            <person name="Sun H."/>
            <person name="LaButti K.M."/>
            <person name="Schmutz J."/>
            <person name="Jabbour D."/>
            <person name="Luo H."/>
            <person name="Baker S.E."/>
            <person name="Pisabarro A.G."/>
            <person name="Walton J.D."/>
            <person name="Blanchette R.A."/>
            <person name="Henrissat B."/>
            <person name="Martin F."/>
            <person name="Cullen D."/>
            <person name="Hibbett D.S."/>
            <person name="Grigoriev I.V."/>
        </authorList>
    </citation>
    <scope>NUCLEOTIDE SEQUENCE [LARGE SCALE GENOMIC DNA]</scope>
    <source>
        <strain evidence="4">CBS 339.88</strain>
    </source>
</reference>
<sequence length="659" mass="72592">MVLGSLPPSQLDMSAATIPHHPELHHDDLDTGHTAFLSSHSSRSGSMSEIPDPDTEEDTTSKLTHRVRKSDIPLLLGILIMLCWPWVLSGVLLIRGGIPLTGRFADLVKKNPKDTTFFATQIGTIVNLIVTFLFSTAILRYSQGWMARKDNISLFHVSLITAFRSHSFPWGPKDGKYLLAQWRWIRVVLVVACIFTFTFIPSAVSTLLNPVPITQFANITGTELDFSPTASDCLEWLNTKTTSLTTNTCQWEKYNGLNYNTCRDGAMSDIIESGRLNVLSSQPDNFEIVSFGGLGASDGLQFIRPLRGVIPIGPDGVQAFDTVTSPQLTSAHANLWDQTNPNAYFLFYDYILHQQGVASNITCSHDSQSPVRVFPSSRGSVGTVQFNGTCAGQANLLPHGTTFTSLNSKNSLTFWACKSSPDPGGVQQSSYSIYLRGLQSYATTVGNMTCTVSMQPSLFPVKFTSDLGVFKTFHHNKTFPTTFPGFIDQAVVALGSLIADAQTQQTNLVAETVTALGVKYFSLQADKQVQQPAYLPIYEAMIQGILEYEVSYTRLLYSTFTDRPASCNRTMNGVTVYSVLGWSVLNESFGFLIPMTLINLTSLVLLLVAMFRTKRGSYKYDPTDPEVLALAKAERHVVGKHHKMGSRVVFYEKVTPAAE</sequence>
<evidence type="ECO:0000313" key="3">
    <source>
        <dbReference type="EMBL" id="KDR77667.1"/>
    </source>
</evidence>
<accession>A0A067T5N3</accession>
<feature type="transmembrane region" description="Helical" evidence="2">
    <location>
        <begin position="118"/>
        <end position="139"/>
    </location>
</feature>
<feature type="transmembrane region" description="Helical" evidence="2">
    <location>
        <begin position="589"/>
        <end position="611"/>
    </location>
</feature>
<organism evidence="3 4">
    <name type="scientific">Galerina marginata (strain CBS 339.88)</name>
    <dbReference type="NCBI Taxonomy" id="685588"/>
    <lineage>
        <taxon>Eukaryota</taxon>
        <taxon>Fungi</taxon>
        <taxon>Dikarya</taxon>
        <taxon>Basidiomycota</taxon>
        <taxon>Agaricomycotina</taxon>
        <taxon>Agaricomycetes</taxon>
        <taxon>Agaricomycetidae</taxon>
        <taxon>Agaricales</taxon>
        <taxon>Agaricineae</taxon>
        <taxon>Strophariaceae</taxon>
        <taxon>Galerina</taxon>
    </lineage>
</organism>
<keyword evidence="4" id="KW-1185">Reference proteome</keyword>
<evidence type="ECO:0000256" key="2">
    <source>
        <dbReference type="SAM" id="Phobius"/>
    </source>
</evidence>
<feature type="transmembrane region" description="Helical" evidence="2">
    <location>
        <begin position="184"/>
        <end position="204"/>
    </location>
</feature>
<feature type="region of interest" description="Disordered" evidence="1">
    <location>
        <begin position="37"/>
        <end position="63"/>
    </location>
</feature>
<name>A0A067T5N3_GALM3</name>
<dbReference type="AlphaFoldDB" id="A0A067T5N3"/>
<feature type="transmembrane region" description="Helical" evidence="2">
    <location>
        <begin position="72"/>
        <end position="98"/>
    </location>
</feature>
<dbReference type="STRING" id="685588.A0A067T5N3"/>
<evidence type="ECO:0000256" key="1">
    <source>
        <dbReference type="SAM" id="MobiDB-lite"/>
    </source>
</evidence>
<protein>
    <submittedName>
        <fullName evidence="3">Uncharacterized protein</fullName>
    </submittedName>
</protein>
<dbReference type="Proteomes" id="UP000027222">
    <property type="component" value="Unassembled WGS sequence"/>
</dbReference>
<keyword evidence="2" id="KW-0472">Membrane</keyword>
<evidence type="ECO:0000313" key="4">
    <source>
        <dbReference type="Proteomes" id="UP000027222"/>
    </source>
</evidence>
<dbReference type="HOGENOM" id="CLU_016816_0_0_1"/>